<feature type="transmembrane region" description="Helical" evidence="2">
    <location>
        <begin position="48"/>
        <end position="67"/>
    </location>
</feature>
<organism evidence="3 4">
    <name type="scientific">Mameliella alba</name>
    <dbReference type="NCBI Taxonomy" id="561184"/>
    <lineage>
        <taxon>Bacteria</taxon>
        <taxon>Pseudomonadati</taxon>
        <taxon>Pseudomonadota</taxon>
        <taxon>Alphaproteobacteria</taxon>
        <taxon>Rhodobacterales</taxon>
        <taxon>Roseobacteraceae</taxon>
        <taxon>Mameliella</taxon>
    </lineage>
</organism>
<evidence type="ECO:0000256" key="1">
    <source>
        <dbReference type="SAM" id="Coils"/>
    </source>
</evidence>
<dbReference type="OrthoDB" id="8456344at2"/>
<keyword evidence="1" id="KW-0175">Coiled coil</keyword>
<dbReference type="EMBL" id="JSUQ01000019">
    <property type="protein sequence ID" value="KHQ51231.1"/>
    <property type="molecule type" value="Genomic_DNA"/>
</dbReference>
<sequence>MEARVAKLEATAEHMRADLSDLKSDARDLRDRMRTVEVKIDHLPSKGFIVSSVLVALTVIAALIGYAQKIQAFLPGASSP</sequence>
<evidence type="ECO:0000313" key="3">
    <source>
        <dbReference type="EMBL" id="KHQ51231.1"/>
    </source>
</evidence>
<keyword evidence="2" id="KW-1133">Transmembrane helix</keyword>
<protein>
    <submittedName>
        <fullName evidence="3">Uncharacterized protein</fullName>
    </submittedName>
</protein>
<keyword evidence="2" id="KW-0812">Transmembrane</keyword>
<proteinExistence type="predicted"/>
<name>A0A0B3S3G6_9RHOB</name>
<reference evidence="3 4" key="1">
    <citation type="submission" date="2014-10" db="EMBL/GenBank/DDBJ databases">
        <title>Genome sequence of Ponticoccus sp. strain UMTAT08 isolated from clonal culture of toxic dinoflagellate Alexandrium tamiyavanichii.</title>
        <authorList>
            <person name="Gan H.Y."/>
            <person name="Muhd D.-D."/>
            <person name="Mohd Noor M.E."/>
            <person name="Yeong Y.S."/>
            <person name="Usup G."/>
        </authorList>
    </citation>
    <scope>NUCLEOTIDE SEQUENCE [LARGE SCALE GENOMIC DNA]</scope>
    <source>
        <strain evidence="3 4">UMTAT08</strain>
    </source>
</reference>
<keyword evidence="2" id="KW-0472">Membrane</keyword>
<accession>A0A0B3S3G6</accession>
<feature type="coiled-coil region" evidence="1">
    <location>
        <begin position="5"/>
        <end position="39"/>
    </location>
</feature>
<dbReference type="Proteomes" id="UP000030960">
    <property type="component" value="Unassembled WGS sequence"/>
</dbReference>
<dbReference type="AlphaFoldDB" id="A0A0B3S3G6"/>
<comment type="caution">
    <text evidence="3">The sequence shown here is derived from an EMBL/GenBank/DDBJ whole genome shotgun (WGS) entry which is preliminary data.</text>
</comment>
<keyword evidence="4" id="KW-1185">Reference proteome</keyword>
<evidence type="ECO:0000256" key="2">
    <source>
        <dbReference type="SAM" id="Phobius"/>
    </source>
</evidence>
<dbReference type="RefSeq" id="WP_139022671.1">
    <property type="nucleotide sequence ID" value="NZ_JSUQ01000019.1"/>
</dbReference>
<gene>
    <name evidence="3" type="ORF">OA50_04264</name>
</gene>
<evidence type="ECO:0000313" key="4">
    <source>
        <dbReference type="Proteomes" id="UP000030960"/>
    </source>
</evidence>